<keyword evidence="2" id="KW-1185">Reference proteome</keyword>
<dbReference type="AlphaFoldDB" id="A0AAD7VED9"/>
<reference evidence="1" key="1">
    <citation type="journal article" date="2023" name="Science">
        <title>Elucidation of the pathway for biosynthesis of saponin adjuvants from the soapbark tree.</title>
        <authorList>
            <person name="Reed J."/>
            <person name="Orme A."/>
            <person name="El-Demerdash A."/>
            <person name="Owen C."/>
            <person name="Martin L.B.B."/>
            <person name="Misra R.C."/>
            <person name="Kikuchi S."/>
            <person name="Rejzek M."/>
            <person name="Martin A.C."/>
            <person name="Harkess A."/>
            <person name="Leebens-Mack J."/>
            <person name="Louveau T."/>
            <person name="Stephenson M.J."/>
            <person name="Osbourn A."/>
        </authorList>
    </citation>
    <scope>NUCLEOTIDE SEQUENCE</scope>
    <source>
        <strain evidence="1">S10</strain>
    </source>
</reference>
<evidence type="ECO:0000313" key="1">
    <source>
        <dbReference type="EMBL" id="KAJ7972593.1"/>
    </source>
</evidence>
<organism evidence="1 2">
    <name type="scientific">Quillaja saponaria</name>
    <name type="common">Soap bark tree</name>
    <dbReference type="NCBI Taxonomy" id="32244"/>
    <lineage>
        <taxon>Eukaryota</taxon>
        <taxon>Viridiplantae</taxon>
        <taxon>Streptophyta</taxon>
        <taxon>Embryophyta</taxon>
        <taxon>Tracheophyta</taxon>
        <taxon>Spermatophyta</taxon>
        <taxon>Magnoliopsida</taxon>
        <taxon>eudicotyledons</taxon>
        <taxon>Gunneridae</taxon>
        <taxon>Pentapetalae</taxon>
        <taxon>rosids</taxon>
        <taxon>fabids</taxon>
        <taxon>Fabales</taxon>
        <taxon>Quillajaceae</taxon>
        <taxon>Quillaja</taxon>
    </lineage>
</organism>
<dbReference type="PANTHER" id="PTHR34222:SF95">
    <property type="entry name" value="RRNA 2'-O-METHYLTRANSFERASE FIBRILLARIN-LIKE ISOFORM X1"/>
    <property type="match status" value="1"/>
</dbReference>
<dbReference type="KEGG" id="qsa:O6P43_010457"/>
<protein>
    <submittedName>
        <fullName evidence="1">Retrovirus-related Pol polyprotein from transposon TNT 1-94</fullName>
    </submittedName>
</protein>
<proteinExistence type="predicted"/>
<name>A0AAD7VED9_QUISA</name>
<comment type="caution">
    <text evidence="1">The sequence shown here is derived from an EMBL/GenBank/DDBJ whole genome shotgun (WGS) entry which is preliminary data.</text>
</comment>
<dbReference type="EMBL" id="JARAOO010000004">
    <property type="protein sequence ID" value="KAJ7972593.1"/>
    <property type="molecule type" value="Genomic_DNA"/>
</dbReference>
<accession>A0AAD7VED9</accession>
<dbReference type="PANTHER" id="PTHR34222">
    <property type="entry name" value="GAG_PRE-INTEGRS DOMAIN-CONTAINING PROTEIN"/>
    <property type="match status" value="1"/>
</dbReference>
<gene>
    <name evidence="1" type="ORF">O6P43_010457</name>
</gene>
<dbReference type="Proteomes" id="UP001163823">
    <property type="component" value="Chromosome 4"/>
</dbReference>
<evidence type="ECO:0000313" key="2">
    <source>
        <dbReference type="Proteomes" id="UP001163823"/>
    </source>
</evidence>
<sequence>MVDGKKLATMSYVYAAMIKAKEQIQGIAPNSCKKYIDVIDERCWKQIISHIHTAELINALKDVVNRIEPNSTIASHALAEVKKFREAMHEFLSRLAVKGREKMDPGIYLLILKKKKKKMMMMMMIKVVVIIVDIVEMEADQDMSTYLGKIQNVKAEFAEILPLTTDLADQEAQKDKLFMILILYGIRADLDSVRHQILASPSIPSIEEVFARFLHISSPIIIHVENPSPNFSVLISHLGTFGSHGRGGRGRGRPQYTHCNKMGYTKKKCYQLIGYLGHTVNIV</sequence>